<sequence length="149" mass="16819">MTGGTLEVLLVDAEGIRHTNLLGRASYYVIVECGTREYRSKESSSEDDKISWNEKFTVHLGGIITEGKDRGFIELKPAPYNVVLEDDTYKGEIKIGFRFITNKEAHVIETREFLAEDKTNQEDQSVGALPTYGEFYGGDSCFVIKRILK</sequence>
<name>A0A6J5U2X5_PRUAR</name>
<reference evidence="3 4" key="1">
    <citation type="submission" date="2020-05" db="EMBL/GenBank/DDBJ databases">
        <authorList>
            <person name="Campoy J."/>
            <person name="Schneeberger K."/>
            <person name="Spophaly S."/>
        </authorList>
    </citation>
    <scope>NUCLEOTIDE SEQUENCE [LARGE SCALE GENOMIC DNA]</scope>
    <source>
        <strain evidence="3">PruArmRojPasFocal</strain>
    </source>
</reference>
<evidence type="ECO:0000313" key="3">
    <source>
        <dbReference type="EMBL" id="CAB4269997.1"/>
    </source>
</evidence>
<protein>
    <recommendedName>
        <fullName evidence="5">C2 domain-containing protein</fullName>
    </recommendedName>
</protein>
<evidence type="ECO:0008006" key="5">
    <source>
        <dbReference type="Google" id="ProtNLM"/>
    </source>
</evidence>
<proteinExistence type="predicted"/>
<dbReference type="Gene3D" id="2.60.40.150">
    <property type="entry name" value="C2 domain"/>
    <property type="match status" value="1"/>
</dbReference>
<dbReference type="PANTHER" id="PTHR46502:SF14">
    <property type="entry name" value="CALCIUM-DEPENDENT LIPID-BINDING (CALB DOMAIN) FAMILY PROTEIN"/>
    <property type="match status" value="1"/>
</dbReference>
<evidence type="ECO:0000256" key="2">
    <source>
        <dbReference type="ARBA" id="ARBA00022837"/>
    </source>
</evidence>
<dbReference type="PANTHER" id="PTHR46502">
    <property type="entry name" value="C2 DOMAIN-CONTAINING"/>
    <property type="match status" value="1"/>
</dbReference>
<gene>
    <name evidence="3" type="ORF">CURHAP_LOCUS15928</name>
</gene>
<dbReference type="GO" id="GO:0046872">
    <property type="term" value="F:metal ion binding"/>
    <property type="evidence" value="ECO:0007669"/>
    <property type="project" value="UniProtKB-KW"/>
</dbReference>
<dbReference type="AlphaFoldDB" id="A0A6J5U2X5"/>
<keyword evidence="1" id="KW-0479">Metal-binding</keyword>
<keyword evidence="2" id="KW-0106">Calcium</keyword>
<organism evidence="3 4">
    <name type="scientific">Prunus armeniaca</name>
    <name type="common">Apricot</name>
    <name type="synonym">Armeniaca vulgaris</name>
    <dbReference type="NCBI Taxonomy" id="36596"/>
    <lineage>
        <taxon>Eukaryota</taxon>
        <taxon>Viridiplantae</taxon>
        <taxon>Streptophyta</taxon>
        <taxon>Embryophyta</taxon>
        <taxon>Tracheophyta</taxon>
        <taxon>Spermatophyta</taxon>
        <taxon>Magnoliopsida</taxon>
        <taxon>eudicotyledons</taxon>
        <taxon>Gunneridae</taxon>
        <taxon>Pentapetalae</taxon>
        <taxon>rosids</taxon>
        <taxon>fabids</taxon>
        <taxon>Rosales</taxon>
        <taxon>Rosaceae</taxon>
        <taxon>Amygdaloideae</taxon>
        <taxon>Amygdaleae</taxon>
        <taxon>Prunus</taxon>
    </lineage>
</organism>
<dbReference type="Proteomes" id="UP000507222">
    <property type="component" value="Unassembled WGS sequence"/>
</dbReference>
<evidence type="ECO:0000256" key="1">
    <source>
        <dbReference type="ARBA" id="ARBA00022723"/>
    </source>
</evidence>
<dbReference type="EMBL" id="CAEKDK010000002">
    <property type="protein sequence ID" value="CAB4269997.1"/>
    <property type="molecule type" value="Genomic_DNA"/>
</dbReference>
<dbReference type="SUPFAM" id="SSF49562">
    <property type="entry name" value="C2 domain (Calcium/lipid-binding domain, CaLB)"/>
    <property type="match status" value="1"/>
</dbReference>
<evidence type="ECO:0000313" key="4">
    <source>
        <dbReference type="Proteomes" id="UP000507222"/>
    </source>
</evidence>
<accession>A0A6J5U2X5</accession>
<dbReference type="InterPro" id="IPR035892">
    <property type="entry name" value="C2_domain_sf"/>
</dbReference>